<feature type="binding site" evidence="9">
    <location>
        <begin position="118"/>
        <end position="121"/>
    </location>
    <ligand>
        <name>ATP</name>
        <dbReference type="ChEBI" id="CHEBI:30616"/>
    </ligand>
</feature>
<protein>
    <recommendedName>
        <fullName evidence="9">ATP-dependent dethiobiotin synthetase BioD</fullName>
        <ecNumber evidence="9">6.3.3.3</ecNumber>
    </recommendedName>
    <alternativeName>
        <fullName evidence="9">DTB synthetase</fullName>
        <shortName evidence="9">DTBS</shortName>
    </alternativeName>
    <alternativeName>
        <fullName evidence="9">Dethiobiotin synthase</fullName>
    </alternativeName>
</protein>
<dbReference type="PIRSF" id="PIRSF006755">
    <property type="entry name" value="DTB_synth"/>
    <property type="match status" value="1"/>
</dbReference>
<feature type="binding site" evidence="9">
    <location>
        <begin position="179"/>
        <end position="180"/>
    </location>
    <ligand>
        <name>ATP</name>
        <dbReference type="ChEBI" id="CHEBI:30616"/>
    </ligand>
</feature>
<dbReference type="SUPFAM" id="SSF52540">
    <property type="entry name" value="P-loop containing nucleoside triphosphate hydrolases"/>
    <property type="match status" value="1"/>
</dbReference>
<proteinExistence type="inferred from homology"/>
<dbReference type="RefSeq" id="WP_284133248.1">
    <property type="nucleotide sequence ID" value="NZ_JASKYM010000007.1"/>
</dbReference>
<evidence type="ECO:0000256" key="4">
    <source>
        <dbReference type="ARBA" id="ARBA00022741"/>
    </source>
</evidence>
<feature type="active site" evidence="9">
    <location>
        <position position="38"/>
    </location>
</feature>
<evidence type="ECO:0000256" key="1">
    <source>
        <dbReference type="ARBA" id="ARBA00022490"/>
    </source>
</evidence>
<keyword evidence="7 9" id="KW-0460">Magnesium</keyword>
<dbReference type="NCBIfam" id="TIGR00347">
    <property type="entry name" value="bioD"/>
    <property type="match status" value="1"/>
</dbReference>
<dbReference type="CDD" id="cd03109">
    <property type="entry name" value="DTBS"/>
    <property type="match status" value="1"/>
</dbReference>
<dbReference type="EMBL" id="JASKYM010000007">
    <property type="protein sequence ID" value="MDK2564321.1"/>
    <property type="molecule type" value="Genomic_DNA"/>
</dbReference>
<feature type="binding site" evidence="9">
    <location>
        <position position="42"/>
    </location>
    <ligand>
        <name>substrate</name>
    </ligand>
</feature>
<sequence>MGKGIFIIGTDTDVGKTFVTAGLIYKLKENGYNTIAFKPIQSGGILSADKKTLIPPDIKYIKEICDIEDEYSNMNTYCLKEEVSPHLAARIEDRNISKEKIINHYKSLLDNYDYVIVEGAGGIVVPLINNDYFIYDLIKDLNLDVLIVAKAGVGTINHTTLTAEFLKQKNIKSKGIVINQYNDKFYEKDNIKVISKLTKLDIVHKIKNIENPTVENIKSEYRDLDLEKILNLFN</sequence>
<dbReference type="Pfam" id="PF13500">
    <property type="entry name" value="AAA_26"/>
    <property type="match status" value="1"/>
</dbReference>
<organism evidence="10 11">
    <name type="scientific">Romboutsia sedimentorum</name>
    <dbReference type="NCBI Taxonomy" id="1368474"/>
    <lineage>
        <taxon>Bacteria</taxon>
        <taxon>Bacillati</taxon>
        <taxon>Bacillota</taxon>
        <taxon>Clostridia</taxon>
        <taxon>Peptostreptococcales</taxon>
        <taxon>Peptostreptococcaceae</taxon>
        <taxon>Romboutsia</taxon>
    </lineage>
</organism>
<evidence type="ECO:0000313" key="11">
    <source>
        <dbReference type="Proteomes" id="UP001301012"/>
    </source>
</evidence>
<evidence type="ECO:0000256" key="7">
    <source>
        <dbReference type="ARBA" id="ARBA00022842"/>
    </source>
</evidence>
<keyword evidence="2 9" id="KW-0436">Ligase</keyword>
<comment type="catalytic activity">
    <reaction evidence="8">
        <text>(7R,8S)-8-amino-7-(carboxyamino)nonanoate + ATP = (4R,5S)-dethiobiotin + ADP + phosphate + H(+)</text>
        <dbReference type="Rhea" id="RHEA:63684"/>
        <dbReference type="ChEBI" id="CHEBI:15378"/>
        <dbReference type="ChEBI" id="CHEBI:30616"/>
        <dbReference type="ChEBI" id="CHEBI:43474"/>
        <dbReference type="ChEBI" id="CHEBI:149470"/>
        <dbReference type="ChEBI" id="CHEBI:149473"/>
        <dbReference type="ChEBI" id="CHEBI:456216"/>
    </reaction>
</comment>
<keyword evidence="1 9" id="KW-0963">Cytoplasm</keyword>
<keyword evidence="4 9" id="KW-0547">Nucleotide-binding</keyword>
<evidence type="ECO:0000256" key="3">
    <source>
        <dbReference type="ARBA" id="ARBA00022723"/>
    </source>
</evidence>
<name>A0ABT7EEG8_9FIRM</name>
<keyword evidence="5 9" id="KW-0093">Biotin biosynthesis</keyword>
<dbReference type="GO" id="GO:0004141">
    <property type="term" value="F:dethiobiotin synthase activity"/>
    <property type="evidence" value="ECO:0007669"/>
    <property type="project" value="UniProtKB-EC"/>
</dbReference>
<comment type="subunit">
    <text evidence="9">Homodimer.</text>
</comment>
<accession>A0ABT7EEG8</accession>
<dbReference type="PANTHER" id="PTHR43210">
    <property type="entry name" value="DETHIOBIOTIN SYNTHETASE"/>
    <property type="match status" value="1"/>
</dbReference>
<keyword evidence="11" id="KW-1185">Reference proteome</keyword>
<comment type="caution">
    <text evidence="9">Lacks conserved residue(s) required for the propagation of feature annotation.</text>
</comment>
<comment type="function">
    <text evidence="9">Catalyzes a mechanistically unusual reaction, the ATP-dependent insertion of CO2 between the N7 and N8 nitrogen atoms of 7,8-diaminopelargonic acid (DAPA, also called 7,8-diammoniononanoate) to form a ureido ring.</text>
</comment>
<feature type="binding site" evidence="9">
    <location>
        <position position="17"/>
    </location>
    <ligand>
        <name>Mg(2+)</name>
        <dbReference type="ChEBI" id="CHEBI:18420"/>
    </ligand>
</feature>
<keyword evidence="6 9" id="KW-0067">ATP-binding</keyword>
<feature type="binding site" evidence="9">
    <location>
        <begin position="13"/>
        <end position="18"/>
    </location>
    <ligand>
        <name>ATP</name>
        <dbReference type="ChEBI" id="CHEBI:30616"/>
    </ligand>
</feature>
<evidence type="ECO:0000313" key="10">
    <source>
        <dbReference type="EMBL" id="MDK2564321.1"/>
    </source>
</evidence>
<reference evidence="10 11" key="1">
    <citation type="submission" date="2023-05" db="EMBL/GenBank/DDBJ databases">
        <title>Rombocin, a short stable natural nisin variant, displays selective antimicrobial activity against Listeria monocytogenes and employs dual mode of action to kill target bacterial strains.</title>
        <authorList>
            <person name="Wambui J."/>
            <person name="Stephan R."/>
            <person name="Kuipers O.P."/>
        </authorList>
    </citation>
    <scope>NUCLEOTIDE SEQUENCE [LARGE SCALE GENOMIC DNA]</scope>
    <source>
        <strain evidence="10 11">RC002</strain>
    </source>
</reference>
<dbReference type="InterPro" id="IPR004472">
    <property type="entry name" value="DTB_synth_BioD"/>
</dbReference>
<dbReference type="Gene3D" id="3.40.50.300">
    <property type="entry name" value="P-loop containing nucleotide triphosphate hydrolases"/>
    <property type="match status" value="1"/>
</dbReference>
<dbReference type="HAMAP" id="MF_00336">
    <property type="entry name" value="BioD"/>
    <property type="match status" value="1"/>
</dbReference>
<dbReference type="Proteomes" id="UP001301012">
    <property type="component" value="Unassembled WGS sequence"/>
</dbReference>
<comment type="cofactor">
    <cofactor evidence="9">
        <name>Mg(2+)</name>
        <dbReference type="ChEBI" id="CHEBI:18420"/>
    </cofactor>
</comment>
<evidence type="ECO:0000256" key="2">
    <source>
        <dbReference type="ARBA" id="ARBA00022598"/>
    </source>
</evidence>
<comment type="catalytic activity">
    <reaction evidence="9">
        <text>(7R,8S)-7,8-diammoniononanoate + CO2 + ATP = (4R,5S)-dethiobiotin + ADP + phosphate + 3 H(+)</text>
        <dbReference type="Rhea" id="RHEA:15805"/>
        <dbReference type="ChEBI" id="CHEBI:15378"/>
        <dbReference type="ChEBI" id="CHEBI:16526"/>
        <dbReference type="ChEBI" id="CHEBI:30616"/>
        <dbReference type="ChEBI" id="CHEBI:43474"/>
        <dbReference type="ChEBI" id="CHEBI:149469"/>
        <dbReference type="ChEBI" id="CHEBI:149473"/>
        <dbReference type="ChEBI" id="CHEBI:456216"/>
        <dbReference type="EC" id="6.3.3.3"/>
    </reaction>
</comment>
<dbReference type="EC" id="6.3.3.3" evidence="9"/>
<comment type="similarity">
    <text evidence="9">Belongs to the dethiobiotin synthetase family.</text>
</comment>
<evidence type="ECO:0000256" key="9">
    <source>
        <dbReference type="HAMAP-Rule" id="MF_00336"/>
    </source>
</evidence>
<comment type="caution">
    <text evidence="10">The sequence shown here is derived from an EMBL/GenBank/DDBJ whole genome shotgun (WGS) entry which is preliminary data.</text>
</comment>
<feature type="binding site" evidence="9">
    <location>
        <begin position="212"/>
        <end position="214"/>
    </location>
    <ligand>
        <name>ATP</name>
        <dbReference type="ChEBI" id="CHEBI:30616"/>
    </ligand>
</feature>
<feature type="binding site" evidence="9">
    <location>
        <position position="57"/>
    </location>
    <ligand>
        <name>Mg(2+)</name>
        <dbReference type="ChEBI" id="CHEBI:18420"/>
    </ligand>
</feature>
<feature type="binding site" evidence="9">
    <location>
        <position position="57"/>
    </location>
    <ligand>
        <name>ATP</name>
        <dbReference type="ChEBI" id="CHEBI:30616"/>
    </ligand>
</feature>
<evidence type="ECO:0000256" key="5">
    <source>
        <dbReference type="ARBA" id="ARBA00022756"/>
    </source>
</evidence>
<keyword evidence="3 9" id="KW-0479">Metal-binding</keyword>
<dbReference type="InterPro" id="IPR027417">
    <property type="entry name" value="P-loop_NTPase"/>
</dbReference>
<comment type="pathway">
    <text evidence="9">Cofactor biosynthesis; biotin biosynthesis; biotin from 7,8-diaminononanoate: step 1/2.</text>
</comment>
<evidence type="ECO:0000256" key="6">
    <source>
        <dbReference type="ARBA" id="ARBA00022840"/>
    </source>
</evidence>
<dbReference type="PANTHER" id="PTHR43210:SF2">
    <property type="entry name" value="ATP-DEPENDENT DETHIOBIOTIN SYNTHETASE BIOD 2"/>
    <property type="match status" value="1"/>
</dbReference>
<comment type="subcellular location">
    <subcellularLocation>
        <location evidence="9">Cytoplasm</location>
    </subcellularLocation>
</comment>
<gene>
    <name evidence="9 10" type="primary">bioD</name>
    <name evidence="10" type="ORF">QOZ84_12235</name>
</gene>
<evidence type="ECO:0000256" key="8">
    <source>
        <dbReference type="ARBA" id="ARBA00047386"/>
    </source>
</evidence>
<feature type="binding site" evidence="9">
    <location>
        <position position="118"/>
    </location>
    <ligand>
        <name>Mg(2+)</name>
        <dbReference type="ChEBI" id="CHEBI:18420"/>
    </ligand>
</feature>